<feature type="domain" description="Subtilisin inhibitor" evidence="8">
    <location>
        <begin position="40"/>
        <end position="124"/>
    </location>
</feature>
<evidence type="ECO:0000256" key="5">
    <source>
        <dbReference type="ARBA" id="ARBA00022900"/>
    </source>
</evidence>
<sequence>MSMRFSSRIIGSVASVVGPLAFLAVTPVAAHADAGLDHLTITVADSDNGSDGTYELECSPAGGTHSDPGAACGRLDELETQGVDPFAPVAGDARCTMQYGGQATARVTGTWHGRVVDSSYTLGNGCEIARWQQLEPVLPATGP</sequence>
<dbReference type="Proteomes" id="UP001354931">
    <property type="component" value="Unassembled WGS sequence"/>
</dbReference>
<dbReference type="SUPFAM" id="SSF55399">
    <property type="entry name" value="Subtilisin inhibitor"/>
    <property type="match status" value="1"/>
</dbReference>
<dbReference type="Pfam" id="PF00720">
    <property type="entry name" value="SSI"/>
    <property type="match status" value="1"/>
</dbReference>
<evidence type="ECO:0000256" key="7">
    <source>
        <dbReference type="SAM" id="SignalP"/>
    </source>
</evidence>
<comment type="similarity">
    <text evidence="2">Belongs to the protease inhibitor I16 (SSI) family.</text>
</comment>
<evidence type="ECO:0000256" key="4">
    <source>
        <dbReference type="ARBA" id="ARBA00022690"/>
    </source>
</evidence>
<accession>A0ABU6FJV6</accession>
<keyword evidence="10" id="KW-1185">Reference proteome</keyword>
<keyword evidence="3" id="KW-0964">Secreted</keyword>
<name>A0ABU6FJV6_9ACTN</name>
<dbReference type="Gene3D" id="3.30.350.10">
    <property type="entry name" value="Subtilisin inhibitor-like"/>
    <property type="match status" value="1"/>
</dbReference>
<gene>
    <name evidence="9" type="ORF">OKJ99_41020</name>
</gene>
<feature type="signal peptide" evidence="7">
    <location>
        <begin position="1"/>
        <end position="32"/>
    </location>
</feature>
<evidence type="ECO:0000259" key="8">
    <source>
        <dbReference type="Pfam" id="PF00720"/>
    </source>
</evidence>
<comment type="subcellular location">
    <subcellularLocation>
        <location evidence="1">Secreted</location>
    </subcellularLocation>
</comment>
<keyword evidence="4 9" id="KW-0646">Protease inhibitor</keyword>
<protein>
    <submittedName>
        <fullName evidence="9">Subtilase-type protease inhibitor</fullName>
    </submittedName>
</protein>
<evidence type="ECO:0000256" key="1">
    <source>
        <dbReference type="ARBA" id="ARBA00004613"/>
    </source>
</evidence>
<evidence type="ECO:0000256" key="3">
    <source>
        <dbReference type="ARBA" id="ARBA00022525"/>
    </source>
</evidence>
<dbReference type="InterPro" id="IPR023549">
    <property type="entry name" value="Subtilisin_inhibitor"/>
</dbReference>
<comment type="caution">
    <text evidence="9">The sequence shown here is derived from an EMBL/GenBank/DDBJ whole genome shotgun (WGS) entry which is preliminary data.</text>
</comment>
<evidence type="ECO:0000256" key="2">
    <source>
        <dbReference type="ARBA" id="ARBA00010472"/>
    </source>
</evidence>
<keyword evidence="6" id="KW-1015">Disulfide bond</keyword>
<feature type="chain" id="PRO_5045686977" evidence="7">
    <location>
        <begin position="33"/>
        <end position="143"/>
    </location>
</feature>
<dbReference type="GO" id="GO:0030414">
    <property type="term" value="F:peptidase inhibitor activity"/>
    <property type="evidence" value="ECO:0007669"/>
    <property type="project" value="UniProtKB-KW"/>
</dbReference>
<dbReference type="RefSeq" id="WP_326023635.1">
    <property type="nucleotide sequence ID" value="NZ_JAOZYC010000201.1"/>
</dbReference>
<evidence type="ECO:0000256" key="6">
    <source>
        <dbReference type="ARBA" id="ARBA00023157"/>
    </source>
</evidence>
<dbReference type="InterPro" id="IPR036819">
    <property type="entry name" value="Subtilisin_inhibitor-like_sf"/>
</dbReference>
<reference evidence="9 10" key="1">
    <citation type="submission" date="2022-10" db="EMBL/GenBank/DDBJ databases">
        <authorList>
            <person name="Xie J."/>
            <person name="Shen N."/>
        </authorList>
    </citation>
    <scope>NUCLEOTIDE SEQUENCE [LARGE SCALE GENOMIC DNA]</scope>
    <source>
        <strain evidence="9 10">YIM65594</strain>
    </source>
</reference>
<evidence type="ECO:0000313" key="9">
    <source>
        <dbReference type="EMBL" id="MEB8343877.1"/>
    </source>
</evidence>
<keyword evidence="5" id="KW-0722">Serine protease inhibitor</keyword>
<evidence type="ECO:0000313" key="10">
    <source>
        <dbReference type="Proteomes" id="UP001354931"/>
    </source>
</evidence>
<dbReference type="EMBL" id="JAOZYC010000201">
    <property type="protein sequence ID" value="MEB8343877.1"/>
    <property type="molecule type" value="Genomic_DNA"/>
</dbReference>
<organism evidence="9 10">
    <name type="scientific">Streptomyces endophyticus</name>
    <dbReference type="NCBI Taxonomy" id="714166"/>
    <lineage>
        <taxon>Bacteria</taxon>
        <taxon>Bacillati</taxon>
        <taxon>Actinomycetota</taxon>
        <taxon>Actinomycetes</taxon>
        <taxon>Kitasatosporales</taxon>
        <taxon>Streptomycetaceae</taxon>
        <taxon>Streptomyces</taxon>
    </lineage>
</organism>
<proteinExistence type="inferred from homology"/>
<keyword evidence="7" id="KW-0732">Signal</keyword>